<evidence type="ECO:0000256" key="1">
    <source>
        <dbReference type="SAM" id="MobiDB-lite"/>
    </source>
</evidence>
<dbReference type="AlphaFoldDB" id="A0A0E9RFS1"/>
<dbReference type="EMBL" id="GBXM01080648">
    <property type="protein sequence ID" value="JAH27929.1"/>
    <property type="molecule type" value="Transcribed_RNA"/>
</dbReference>
<reference evidence="2" key="1">
    <citation type="submission" date="2014-11" db="EMBL/GenBank/DDBJ databases">
        <authorList>
            <person name="Amaro Gonzalez C."/>
        </authorList>
    </citation>
    <scope>NUCLEOTIDE SEQUENCE</scope>
</reference>
<reference evidence="2" key="2">
    <citation type="journal article" date="2015" name="Fish Shellfish Immunol.">
        <title>Early steps in the European eel (Anguilla anguilla)-Vibrio vulnificus interaction in the gills: Role of the RtxA13 toxin.</title>
        <authorList>
            <person name="Callol A."/>
            <person name="Pajuelo D."/>
            <person name="Ebbesson L."/>
            <person name="Teles M."/>
            <person name="MacKenzie S."/>
            <person name="Amaro C."/>
        </authorList>
    </citation>
    <scope>NUCLEOTIDE SEQUENCE</scope>
</reference>
<proteinExistence type="predicted"/>
<feature type="compositionally biased region" description="Polar residues" evidence="1">
    <location>
        <begin position="16"/>
        <end position="32"/>
    </location>
</feature>
<accession>A0A0E9RFS1</accession>
<organism evidence="2">
    <name type="scientific">Anguilla anguilla</name>
    <name type="common">European freshwater eel</name>
    <name type="synonym">Muraena anguilla</name>
    <dbReference type="NCBI Taxonomy" id="7936"/>
    <lineage>
        <taxon>Eukaryota</taxon>
        <taxon>Metazoa</taxon>
        <taxon>Chordata</taxon>
        <taxon>Craniata</taxon>
        <taxon>Vertebrata</taxon>
        <taxon>Euteleostomi</taxon>
        <taxon>Actinopterygii</taxon>
        <taxon>Neopterygii</taxon>
        <taxon>Teleostei</taxon>
        <taxon>Anguilliformes</taxon>
        <taxon>Anguillidae</taxon>
        <taxon>Anguilla</taxon>
    </lineage>
</organism>
<evidence type="ECO:0000313" key="2">
    <source>
        <dbReference type="EMBL" id="JAH27929.1"/>
    </source>
</evidence>
<protein>
    <submittedName>
        <fullName evidence="2">Uncharacterized protein</fullName>
    </submittedName>
</protein>
<name>A0A0E9RFS1_ANGAN</name>
<feature type="region of interest" description="Disordered" evidence="1">
    <location>
        <begin position="1"/>
        <end position="32"/>
    </location>
</feature>
<sequence>MLVSDSQLANYPDEPVSNSVSQHKCTRYTGCS</sequence>